<evidence type="ECO:0000313" key="2">
    <source>
        <dbReference type="Proteomes" id="UP000887013"/>
    </source>
</evidence>
<keyword evidence="2" id="KW-1185">Reference proteome</keyword>
<sequence>MLSQKHWHLKKIDPKRRDGLEGVGNRVRWKGEGKEQGERFSIRTASQFRHFPLRAPIYLDYPNNFFSVLHLPPAPKFSCSAFTVGIFDLRIIQTDPGRKLEGRTSEIDKPETYTVIRSFSIKMEK</sequence>
<name>A0A8X6TJF9_NEPPI</name>
<dbReference type="EMBL" id="BMAW01058411">
    <property type="protein sequence ID" value="GFT16149.1"/>
    <property type="molecule type" value="Genomic_DNA"/>
</dbReference>
<accession>A0A8X6TJF9</accession>
<proteinExistence type="predicted"/>
<comment type="caution">
    <text evidence="1">The sequence shown here is derived from an EMBL/GenBank/DDBJ whole genome shotgun (WGS) entry which is preliminary data.</text>
</comment>
<organism evidence="1 2">
    <name type="scientific">Nephila pilipes</name>
    <name type="common">Giant wood spider</name>
    <name type="synonym">Nephila maculata</name>
    <dbReference type="NCBI Taxonomy" id="299642"/>
    <lineage>
        <taxon>Eukaryota</taxon>
        <taxon>Metazoa</taxon>
        <taxon>Ecdysozoa</taxon>
        <taxon>Arthropoda</taxon>
        <taxon>Chelicerata</taxon>
        <taxon>Arachnida</taxon>
        <taxon>Araneae</taxon>
        <taxon>Araneomorphae</taxon>
        <taxon>Entelegynae</taxon>
        <taxon>Araneoidea</taxon>
        <taxon>Nephilidae</taxon>
        <taxon>Nephila</taxon>
    </lineage>
</organism>
<protein>
    <submittedName>
        <fullName evidence="1">Uncharacterized protein</fullName>
    </submittedName>
</protein>
<reference evidence="1" key="1">
    <citation type="submission" date="2020-08" db="EMBL/GenBank/DDBJ databases">
        <title>Multicomponent nature underlies the extraordinary mechanical properties of spider dragline silk.</title>
        <authorList>
            <person name="Kono N."/>
            <person name="Nakamura H."/>
            <person name="Mori M."/>
            <person name="Yoshida Y."/>
            <person name="Ohtoshi R."/>
            <person name="Malay A.D."/>
            <person name="Moran D.A.P."/>
            <person name="Tomita M."/>
            <person name="Numata K."/>
            <person name="Arakawa K."/>
        </authorList>
    </citation>
    <scope>NUCLEOTIDE SEQUENCE</scope>
</reference>
<dbReference type="Proteomes" id="UP000887013">
    <property type="component" value="Unassembled WGS sequence"/>
</dbReference>
<dbReference type="OrthoDB" id="10400984at2759"/>
<evidence type="ECO:0000313" key="1">
    <source>
        <dbReference type="EMBL" id="GFT16149.1"/>
    </source>
</evidence>
<gene>
    <name evidence="1" type="ORF">NPIL_220701</name>
</gene>
<dbReference type="AlphaFoldDB" id="A0A8X6TJF9"/>